<dbReference type="InterPro" id="IPR014922">
    <property type="entry name" value="YdhG-like"/>
</dbReference>
<dbReference type="Proteomes" id="UP000321926">
    <property type="component" value="Unassembled WGS sequence"/>
</dbReference>
<protein>
    <submittedName>
        <fullName evidence="2">DUF1801 domain-containing protein</fullName>
    </submittedName>
</protein>
<dbReference type="EMBL" id="VRTY01000098">
    <property type="protein sequence ID" value="TXK32797.1"/>
    <property type="molecule type" value="Genomic_DNA"/>
</dbReference>
<comment type="caution">
    <text evidence="2">The sequence shown here is derived from an EMBL/GenBank/DDBJ whole genome shotgun (WGS) entry which is preliminary data.</text>
</comment>
<dbReference type="SUPFAM" id="SSF159888">
    <property type="entry name" value="YdhG-like"/>
    <property type="match status" value="1"/>
</dbReference>
<name>A0A5C8J748_9BACT</name>
<dbReference type="RefSeq" id="WP_147923474.1">
    <property type="nucleotide sequence ID" value="NZ_VRTY01000098.1"/>
</dbReference>
<gene>
    <name evidence="2" type="ORF">FVR03_19635</name>
</gene>
<dbReference type="Gene3D" id="3.90.1150.200">
    <property type="match status" value="1"/>
</dbReference>
<dbReference type="Pfam" id="PF08818">
    <property type="entry name" value="DUF1801"/>
    <property type="match status" value="1"/>
</dbReference>
<evidence type="ECO:0000259" key="1">
    <source>
        <dbReference type="Pfam" id="PF08818"/>
    </source>
</evidence>
<organism evidence="2 3">
    <name type="scientific">Pontibacter qinzhouensis</name>
    <dbReference type="NCBI Taxonomy" id="2603253"/>
    <lineage>
        <taxon>Bacteria</taxon>
        <taxon>Pseudomonadati</taxon>
        <taxon>Bacteroidota</taxon>
        <taxon>Cytophagia</taxon>
        <taxon>Cytophagales</taxon>
        <taxon>Hymenobacteraceae</taxon>
        <taxon>Pontibacter</taxon>
    </lineage>
</organism>
<feature type="domain" description="YdhG-like" evidence="1">
    <location>
        <begin position="16"/>
        <end position="106"/>
    </location>
</feature>
<accession>A0A5C8J748</accession>
<sequence>MNPQVTDYINNAPAEQKQIMEALRQLIHESVADVKEEFKWSRPVFRAGKDFTYFKTAKAYLTLGFFDFVKLNDKQNKLQGTGKDMRHIKLKKISDIDREELQEWFKTVAV</sequence>
<evidence type="ECO:0000313" key="2">
    <source>
        <dbReference type="EMBL" id="TXK32797.1"/>
    </source>
</evidence>
<keyword evidence="3" id="KW-1185">Reference proteome</keyword>
<dbReference type="AlphaFoldDB" id="A0A5C8J748"/>
<dbReference type="OrthoDB" id="1121167at2"/>
<reference evidence="2 3" key="1">
    <citation type="submission" date="2019-08" db="EMBL/GenBank/DDBJ databases">
        <authorList>
            <person name="Shi S."/>
        </authorList>
    </citation>
    <scope>NUCLEOTIDE SEQUENCE [LARGE SCALE GENOMIC DNA]</scope>
    <source>
        <strain evidence="2 3">GY10130</strain>
    </source>
</reference>
<evidence type="ECO:0000313" key="3">
    <source>
        <dbReference type="Proteomes" id="UP000321926"/>
    </source>
</evidence>
<proteinExistence type="predicted"/>